<dbReference type="PANTHER" id="PTHR11795">
    <property type="entry name" value="BRANCHED-CHAIN AMINO ACID TRANSPORT SYSTEM PERMEASE PROTEIN LIVH"/>
    <property type="match status" value="1"/>
</dbReference>
<name>A0A1G6BAH4_9HYPH</name>
<evidence type="ECO:0000256" key="3">
    <source>
        <dbReference type="ARBA" id="ARBA00022475"/>
    </source>
</evidence>
<evidence type="ECO:0000256" key="9">
    <source>
        <dbReference type="SAM" id="Phobius"/>
    </source>
</evidence>
<feature type="transmembrane region" description="Helical" evidence="9">
    <location>
        <begin position="93"/>
        <end position="117"/>
    </location>
</feature>
<evidence type="ECO:0000256" key="8">
    <source>
        <dbReference type="ARBA" id="ARBA00037998"/>
    </source>
</evidence>
<dbReference type="STRING" id="665467.SAMN02982931_01415"/>
<dbReference type="GO" id="GO:0005886">
    <property type="term" value="C:plasma membrane"/>
    <property type="evidence" value="ECO:0007669"/>
    <property type="project" value="UniProtKB-SubCell"/>
</dbReference>
<keyword evidence="3" id="KW-1003">Cell membrane</keyword>
<feature type="transmembrane region" description="Helical" evidence="9">
    <location>
        <begin position="57"/>
        <end position="81"/>
    </location>
</feature>
<evidence type="ECO:0000313" key="10">
    <source>
        <dbReference type="EMBL" id="SDB17549.1"/>
    </source>
</evidence>
<evidence type="ECO:0000256" key="7">
    <source>
        <dbReference type="ARBA" id="ARBA00023136"/>
    </source>
</evidence>
<comment type="similarity">
    <text evidence="8">Belongs to the binding-protein-dependent transport system permease family. LivHM subfamily.</text>
</comment>
<comment type="subcellular location">
    <subcellularLocation>
        <location evidence="1">Cell membrane</location>
        <topology evidence="1">Multi-pass membrane protein</topology>
    </subcellularLocation>
</comment>
<sequence>MIQVFVNSIIYASEIAIVAVGISLAYSILRFANFAHIQFAVVGGYATYVATELGLPLILAVPASAVFVGGLAVVVDILVFSRLRHISPEGKMIVSWGVALLIRAIVASIFGGGSIIIETNTTPIRFAGAIFTSLDVIVVSATVAFMVLLHAFLYRTRTGSGLRALASNYDLAVTRGIPGERMIRLMWFISGAYAAIGGSLIALETRLQPNMDLIILLPVFAAVTIGGLSNVFGAVLGALFLSLAQNFIISIDFGSLVSDQSWFVPSQFRDYVAVLALVLVLLLRPSMTKRGAN</sequence>
<dbReference type="AlphaFoldDB" id="A0A1G6BAH4"/>
<evidence type="ECO:0000256" key="2">
    <source>
        <dbReference type="ARBA" id="ARBA00022448"/>
    </source>
</evidence>
<evidence type="ECO:0000256" key="1">
    <source>
        <dbReference type="ARBA" id="ARBA00004651"/>
    </source>
</evidence>
<keyword evidence="2" id="KW-0813">Transport</keyword>
<keyword evidence="5" id="KW-0029">Amino-acid transport</keyword>
<feature type="transmembrane region" description="Helical" evidence="9">
    <location>
        <begin position="215"/>
        <end position="241"/>
    </location>
</feature>
<dbReference type="GO" id="GO:0006865">
    <property type="term" value="P:amino acid transport"/>
    <property type="evidence" value="ECO:0007669"/>
    <property type="project" value="UniProtKB-KW"/>
</dbReference>
<dbReference type="PANTHER" id="PTHR11795:SF445">
    <property type="entry name" value="AMINO ACID ABC TRANSPORTER PERMEASE PROTEIN"/>
    <property type="match status" value="1"/>
</dbReference>
<dbReference type="CDD" id="cd06582">
    <property type="entry name" value="TM_PBP1_LivH_like"/>
    <property type="match status" value="1"/>
</dbReference>
<evidence type="ECO:0000256" key="5">
    <source>
        <dbReference type="ARBA" id="ARBA00022970"/>
    </source>
</evidence>
<evidence type="ECO:0000313" key="11">
    <source>
        <dbReference type="Proteomes" id="UP000199071"/>
    </source>
</evidence>
<protein>
    <submittedName>
        <fullName evidence="10">Branched-chain amino acid transport system permease protein</fullName>
    </submittedName>
</protein>
<keyword evidence="7 9" id="KW-0472">Membrane</keyword>
<dbReference type="Pfam" id="PF02653">
    <property type="entry name" value="BPD_transp_2"/>
    <property type="match status" value="1"/>
</dbReference>
<dbReference type="InterPro" id="IPR052157">
    <property type="entry name" value="BCAA_transport_permease"/>
</dbReference>
<keyword evidence="11" id="KW-1185">Reference proteome</keyword>
<gene>
    <name evidence="10" type="ORF">SAMN02982931_01415</name>
</gene>
<evidence type="ECO:0000256" key="6">
    <source>
        <dbReference type="ARBA" id="ARBA00022989"/>
    </source>
</evidence>
<dbReference type="InterPro" id="IPR001851">
    <property type="entry name" value="ABC_transp_permease"/>
</dbReference>
<keyword evidence="4 9" id="KW-0812">Transmembrane</keyword>
<feature type="transmembrane region" description="Helical" evidence="9">
    <location>
        <begin position="6"/>
        <end position="26"/>
    </location>
</feature>
<dbReference type="RefSeq" id="WP_090875671.1">
    <property type="nucleotide sequence ID" value="NZ_FMXQ01000002.1"/>
</dbReference>
<feature type="transmembrane region" description="Helical" evidence="9">
    <location>
        <begin position="268"/>
        <end position="287"/>
    </location>
</feature>
<dbReference type="Proteomes" id="UP000199071">
    <property type="component" value="Unassembled WGS sequence"/>
</dbReference>
<organism evidence="10 11">
    <name type="scientific">Bauldia litoralis</name>
    <dbReference type="NCBI Taxonomy" id="665467"/>
    <lineage>
        <taxon>Bacteria</taxon>
        <taxon>Pseudomonadati</taxon>
        <taxon>Pseudomonadota</taxon>
        <taxon>Alphaproteobacteria</taxon>
        <taxon>Hyphomicrobiales</taxon>
        <taxon>Kaistiaceae</taxon>
        <taxon>Bauldia</taxon>
    </lineage>
</organism>
<dbReference type="EMBL" id="FMXQ01000002">
    <property type="protein sequence ID" value="SDB17549.1"/>
    <property type="molecule type" value="Genomic_DNA"/>
</dbReference>
<dbReference type="OrthoDB" id="9807115at2"/>
<feature type="transmembrane region" description="Helical" evidence="9">
    <location>
        <begin position="185"/>
        <end position="203"/>
    </location>
</feature>
<accession>A0A1G6BAH4</accession>
<dbReference type="GO" id="GO:0022857">
    <property type="term" value="F:transmembrane transporter activity"/>
    <property type="evidence" value="ECO:0007669"/>
    <property type="project" value="InterPro"/>
</dbReference>
<reference evidence="10 11" key="1">
    <citation type="submission" date="2016-10" db="EMBL/GenBank/DDBJ databases">
        <authorList>
            <person name="de Groot N.N."/>
        </authorList>
    </citation>
    <scope>NUCLEOTIDE SEQUENCE [LARGE SCALE GENOMIC DNA]</scope>
    <source>
        <strain evidence="10 11">ATCC 35022</strain>
    </source>
</reference>
<feature type="transmembrane region" description="Helical" evidence="9">
    <location>
        <begin position="129"/>
        <end position="153"/>
    </location>
</feature>
<evidence type="ECO:0000256" key="4">
    <source>
        <dbReference type="ARBA" id="ARBA00022692"/>
    </source>
</evidence>
<keyword evidence="6 9" id="KW-1133">Transmembrane helix</keyword>
<proteinExistence type="inferred from homology"/>